<reference evidence="7 8" key="1">
    <citation type="journal article" date="2012" name="Genome Biol.">
        <title>Sequencing three crocodilian genomes to illuminate the evolution of archosaurs and amniotes.</title>
        <authorList>
            <person name="St John J.A."/>
            <person name="Braun E.L."/>
            <person name="Isberg S.R."/>
            <person name="Miles L.G."/>
            <person name="Chong A.Y."/>
            <person name="Gongora J."/>
            <person name="Dalzell P."/>
            <person name="Moran C."/>
            <person name="Bed'hom B."/>
            <person name="Abzhanov A."/>
            <person name="Burgess S.C."/>
            <person name="Cooksey A.M."/>
            <person name="Castoe T.A."/>
            <person name="Crawford N.G."/>
            <person name="Densmore L.D."/>
            <person name="Drew J.C."/>
            <person name="Edwards S.V."/>
            <person name="Faircloth B.C."/>
            <person name="Fujita M.K."/>
            <person name="Greenwold M.J."/>
            <person name="Hoffmann F.G."/>
            <person name="Howard J.M."/>
            <person name="Iguchi T."/>
            <person name="Janes D.E."/>
            <person name="Khan S.Y."/>
            <person name="Kohno S."/>
            <person name="de Koning A.J."/>
            <person name="Lance S.L."/>
            <person name="McCarthy F.M."/>
            <person name="McCormack J.E."/>
            <person name="Merchant M.E."/>
            <person name="Peterson D.G."/>
            <person name="Pollock D.D."/>
            <person name="Pourmand N."/>
            <person name="Raney B.J."/>
            <person name="Roessler K.A."/>
            <person name="Sanford J.R."/>
            <person name="Sawyer R.H."/>
            <person name="Schmidt C.J."/>
            <person name="Triplett E.W."/>
            <person name="Tuberville T.D."/>
            <person name="Venegas-Anaya M."/>
            <person name="Howard J.T."/>
            <person name="Jarvis E.D."/>
            <person name="Guillette L.J.Jr."/>
            <person name="Glenn T.C."/>
            <person name="Green R.E."/>
            <person name="Ray D.A."/>
        </authorList>
    </citation>
    <scope>NUCLEOTIDE SEQUENCE [LARGE SCALE GENOMIC DNA]</scope>
    <source>
        <strain evidence="7">KSC_2009_1</strain>
    </source>
</reference>
<keyword evidence="8" id="KW-1185">Reference proteome</keyword>
<comment type="similarity">
    <text evidence="2 5">Belongs to the sulfotransferase 1 family.</text>
</comment>
<dbReference type="AlphaFoldDB" id="A0A151MG72"/>
<proteinExistence type="inferred from homology"/>
<evidence type="ECO:0000256" key="5">
    <source>
        <dbReference type="RuleBase" id="RU361155"/>
    </source>
</evidence>
<feature type="domain" description="Sulfotransferase" evidence="6">
    <location>
        <begin position="76"/>
        <end position="319"/>
    </location>
</feature>
<dbReference type="PANTHER" id="PTHR11783">
    <property type="entry name" value="SULFOTRANSFERASE SULT"/>
    <property type="match status" value="1"/>
</dbReference>
<evidence type="ECO:0000256" key="3">
    <source>
        <dbReference type="ARBA" id="ARBA00022490"/>
    </source>
</evidence>
<comment type="subcellular location">
    <subcellularLocation>
        <location evidence="1">Cytoplasm</location>
    </subcellularLocation>
</comment>
<comment type="caution">
    <text evidence="7">The sequence shown here is derived from an EMBL/GenBank/DDBJ whole genome shotgun (WGS) entry which is preliminary data.</text>
</comment>
<dbReference type="EC" id="2.8.2.-" evidence="5"/>
<evidence type="ECO:0000256" key="1">
    <source>
        <dbReference type="ARBA" id="ARBA00004496"/>
    </source>
</evidence>
<dbReference type="STRING" id="8496.A0A151MG72"/>
<dbReference type="InterPro" id="IPR000863">
    <property type="entry name" value="Sulfotransferase_dom"/>
</dbReference>
<dbReference type="InterPro" id="IPR027417">
    <property type="entry name" value="P-loop_NTPase"/>
</dbReference>
<dbReference type="Proteomes" id="UP000050525">
    <property type="component" value="Unassembled WGS sequence"/>
</dbReference>
<dbReference type="EMBL" id="AKHW03006198">
    <property type="protein sequence ID" value="KYO23508.1"/>
    <property type="molecule type" value="Genomic_DNA"/>
</dbReference>
<evidence type="ECO:0000313" key="7">
    <source>
        <dbReference type="EMBL" id="KYO23508.1"/>
    </source>
</evidence>
<dbReference type="FunFam" id="3.40.50.300:FF:000433">
    <property type="entry name" value="Estrogen sulfotransferase"/>
    <property type="match status" value="1"/>
</dbReference>
<dbReference type="Pfam" id="PF00685">
    <property type="entry name" value="Sulfotransfer_1"/>
    <property type="match status" value="1"/>
</dbReference>
<organism evidence="7 8">
    <name type="scientific">Alligator mississippiensis</name>
    <name type="common">American alligator</name>
    <dbReference type="NCBI Taxonomy" id="8496"/>
    <lineage>
        <taxon>Eukaryota</taxon>
        <taxon>Metazoa</taxon>
        <taxon>Chordata</taxon>
        <taxon>Craniata</taxon>
        <taxon>Vertebrata</taxon>
        <taxon>Euteleostomi</taxon>
        <taxon>Archelosauria</taxon>
        <taxon>Archosauria</taxon>
        <taxon>Crocodylia</taxon>
        <taxon>Alligatoridae</taxon>
        <taxon>Alligatorinae</taxon>
        <taxon>Alligator</taxon>
    </lineage>
</organism>
<evidence type="ECO:0000259" key="6">
    <source>
        <dbReference type="Pfam" id="PF00685"/>
    </source>
</evidence>
<evidence type="ECO:0000313" key="8">
    <source>
        <dbReference type="Proteomes" id="UP000050525"/>
    </source>
</evidence>
<accession>A0A151MG72</accession>
<evidence type="ECO:0000256" key="4">
    <source>
        <dbReference type="ARBA" id="ARBA00022679"/>
    </source>
</evidence>
<dbReference type="GO" id="GO:0005737">
    <property type="term" value="C:cytoplasm"/>
    <property type="evidence" value="ECO:0007669"/>
    <property type="project" value="UniProtKB-SubCell"/>
</dbReference>
<gene>
    <name evidence="7" type="primary">SULT2B1</name>
    <name evidence="7" type="ORF">Y1Q_0010079</name>
</gene>
<dbReference type="SUPFAM" id="SSF52540">
    <property type="entry name" value="P-loop containing nucleoside triphosphate hydrolases"/>
    <property type="match status" value="1"/>
</dbReference>
<protein>
    <recommendedName>
        <fullName evidence="5">Sulfotransferase</fullName>
        <ecNumber evidence="5">2.8.2.-</ecNumber>
    </recommendedName>
</protein>
<keyword evidence="3" id="KW-0963">Cytoplasm</keyword>
<dbReference type="eggNOG" id="KOG1584">
    <property type="taxonomic scope" value="Eukaryota"/>
</dbReference>
<dbReference type="GO" id="GO:0008146">
    <property type="term" value="F:sulfotransferase activity"/>
    <property type="evidence" value="ECO:0007669"/>
    <property type="project" value="InterPro"/>
</dbReference>
<sequence>MAGHPSVTLLPQASKAGLVPGAQHSTGNAPHSHSYCPSRSARMFKEYFQYKGISFPEFIYSPCALQTVENDFQVLDDDVFNVTYQKSGTVWMLEILSLIQSNGDPSWCQTVPNWDRAPWYETVLGLRRARRNHSPRLISSHLPIQLFAKSFFKSKAKVIYTIRNPKDVLVSLYHFAQMFHPFKDPGSLDQFLEEFLKGDVPFGSWFDHVRGWMGLQGHENFFYITYEELLQDLRGSVERICRFLGKQLDEQALDSVVANASFQAMRKNKMSNFSTAPSFILNKNSSFLRKGISGDWKNHLTASQSERFDCVYQERMQGLDVTFPWDNQ</sequence>
<keyword evidence="4 5" id="KW-0808">Transferase</keyword>
<evidence type="ECO:0000256" key="2">
    <source>
        <dbReference type="ARBA" id="ARBA00005771"/>
    </source>
</evidence>
<name>A0A151MG72_ALLMI</name>
<dbReference type="Gene3D" id="3.40.50.300">
    <property type="entry name" value="P-loop containing nucleotide triphosphate hydrolases"/>
    <property type="match status" value="1"/>
</dbReference>